<accession>A0A9Q1CV46</accession>
<evidence type="ECO:0000313" key="3">
    <source>
        <dbReference type="Proteomes" id="UP001152803"/>
    </source>
</evidence>
<keyword evidence="3" id="KW-1185">Reference proteome</keyword>
<dbReference type="AlphaFoldDB" id="A0A9Q1CV46"/>
<comment type="caution">
    <text evidence="2">The sequence shown here is derived from an EMBL/GenBank/DDBJ whole genome shotgun (WGS) entry which is preliminary data.</text>
</comment>
<dbReference type="Proteomes" id="UP001152803">
    <property type="component" value="Unassembled WGS sequence"/>
</dbReference>
<proteinExistence type="predicted"/>
<feature type="region of interest" description="Disordered" evidence="1">
    <location>
        <begin position="116"/>
        <end position="141"/>
    </location>
</feature>
<sequence length="207" mass="21754">MCGGVPHSGSGAAATVWPKTVWTKTRESACGSRPRGGREAPRSAQIHSSFSGKLCRSAPASSTNFLTHLSAPQLPGNRAASIGRFLSLLCLGLPGPPCTGDRVRSPGLAPCTLKTQLRSSHSAGHRHRPSSTRPHSPLSTHPAAVQPRLAAHDGNQSPVNPNAANVTLTDTDKDEQRNSHLLMSTVCSAHLSSTLTNEPLVDADRSR</sequence>
<gene>
    <name evidence="2" type="ORF">COCON_G00228870</name>
</gene>
<organism evidence="2 3">
    <name type="scientific">Conger conger</name>
    <name type="common">Conger eel</name>
    <name type="synonym">Muraena conger</name>
    <dbReference type="NCBI Taxonomy" id="82655"/>
    <lineage>
        <taxon>Eukaryota</taxon>
        <taxon>Metazoa</taxon>
        <taxon>Chordata</taxon>
        <taxon>Craniata</taxon>
        <taxon>Vertebrata</taxon>
        <taxon>Euteleostomi</taxon>
        <taxon>Actinopterygii</taxon>
        <taxon>Neopterygii</taxon>
        <taxon>Teleostei</taxon>
        <taxon>Anguilliformes</taxon>
        <taxon>Congridae</taxon>
        <taxon>Conger</taxon>
    </lineage>
</organism>
<name>A0A9Q1CV46_CONCO</name>
<dbReference type="EMBL" id="JAFJMO010000019">
    <property type="protein sequence ID" value="KAJ8249671.1"/>
    <property type="molecule type" value="Genomic_DNA"/>
</dbReference>
<feature type="region of interest" description="Disordered" evidence="1">
    <location>
        <begin position="25"/>
        <end position="47"/>
    </location>
</feature>
<evidence type="ECO:0000313" key="2">
    <source>
        <dbReference type="EMBL" id="KAJ8249671.1"/>
    </source>
</evidence>
<protein>
    <submittedName>
        <fullName evidence="2">Uncharacterized protein</fullName>
    </submittedName>
</protein>
<reference evidence="2" key="1">
    <citation type="journal article" date="2023" name="Science">
        <title>Genome structures resolve the early diversification of teleost fishes.</title>
        <authorList>
            <person name="Parey E."/>
            <person name="Louis A."/>
            <person name="Montfort J."/>
            <person name="Bouchez O."/>
            <person name="Roques C."/>
            <person name="Iampietro C."/>
            <person name="Lluch J."/>
            <person name="Castinel A."/>
            <person name="Donnadieu C."/>
            <person name="Desvignes T."/>
            <person name="Floi Bucao C."/>
            <person name="Jouanno E."/>
            <person name="Wen M."/>
            <person name="Mejri S."/>
            <person name="Dirks R."/>
            <person name="Jansen H."/>
            <person name="Henkel C."/>
            <person name="Chen W.J."/>
            <person name="Zahm M."/>
            <person name="Cabau C."/>
            <person name="Klopp C."/>
            <person name="Thompson A.W."/>
            <person name="Robinson-Rechavi M."/>
            <person name="Braasch I."/>
            <person name="Lecointre G."/>
            <person name="Bobe J."/>
            <person name="Postlethwait J.H."/>
            <person name="Berthelot C."/>
            <person name="Roest Crollius H."/>
            <person name="Guiguen Y."/>
        </authorList>
    </citation>
    <scope>NUCLEOTIDE SEQUENCE</scope>
    <source>
        <strain evidence="2">Concon-B</strain>
    </source>
</reference>
<evidence type="ECO:0000256" key="1">
    <source>
        <dbReference type="SAM" id="MobiDB-lite"/>
    </source>
</evidence>